<keyword evidence="2" id="KW-1185">Reference proteome</keyword>
<comment type="caution">
    <text evidence="1">The sequence shown here is derived from an EMBL/GenBank/DDBJ whole genome shotgun (WGS) entry which is preliminary data.</text>
</comment>
<protein>
    <submittedName>
        <fullName evidence="1">Uncharacterized protein</fullName>
    </submittedName>
</protein>
<dbReference type="AlphaFoldDB" id="A0A7X6D2C4"/>
<accession>A0A7X6D2C4</accession>
<organism evidence="1 2">
    <name type="scientific">Streptomyces lonarensis</name>
    <dbReference type="NCBI Taxonomy" id="700599"/>
    <lineage>
        <taxon>Bacteria</taxon>
        <taxon>Bacillati</taxon>
        <taxon>Actinomycetota</taxon>
        <taxon>Actinomycetes</taxon>
        <taxon>Kitasatosporales</taxon>
        <taxon>Streptomycetaceae</taxon>
        <taxon>Streptomyces</taxon>
    </lineage>
</organism>
<sequence>MAVVRRDQRAPGGESTAIRLLALLPGDAGRCTEVDADRVRLRIPVSGPAGSRAARRALRAVLADRALLGWAEEPAAG</sequence>
<evidence type="ECO:0000313" key="2">
    <source>
        <dbReference type="Proteomes" id="UP000578686"/>
    </source>
</evidence>
<name>A0A7X6D2C4_9ACTN</name>
<gene>
    <name evidence="1" type="ORF">HCN56_14865</name>
</gene>
<proteinExistence type="predicted"/>
<dbReference type="Proteomes" id="UP000578686">
    <property type="component" value="Unassembled WGS sequence"/>
</dbReference>
<evidence type="ECO:0000313" key="1">
    <source>
        <dbReference type="EMBL" id="NJQ06829.1"/>
    </source>
</evidence>
<reference evidence="1 2" key="1">
    <citation type="submission" date="2020-03" db="EMBL/GenBank/DDBJ databases">
        <title>Draft genome of Streptomyces sp. ventii, isolated from the Axial Seamount in the Pacific Ocean, and resequencing of the two type strains Streptomyces lonarensis strain NCL 716 and Streptomyces bohaiensis strain 11A07.</title>
        <authorList>
            <person name="Loughran R.M."/>
            <person name="Pfannmuller K.M."/>
            <person name="Wasson B.J."/>
            <person name="Deadmond M.C."/>
            <person name="Paddock B.E."/>
            <person name="Koyack M.J."/>
            <person name="Gallegos D.A."/>
            <person name="Mitchell E.A."/>
            <person name="Ushijima B."/>
            <person name="Saw J.H."/>
            <person name="Mcphail K.L."/>
            <person name="Videau P."/>
        </authorList>
    </citation>
    <scope>NUCLEOTIDE SEQUENCE [LARGE SCALE GENOMIC DNA]</scope>
    <source>
        <strain evidence="1 2">NCL716</strain>
    </source>
</reference>
<dbReference type="EMBL" id="JAAVJD010000111">
    <property type="protein sequence ID" value="NJQ06829.1"/>
    <property type="molecule type" value="Genomic_DNA"/>
</dbReference>